<reference evidence="3" key="1">
    <citation type="submission" date="2019-12" db="UniProtKB">
        <authorList>
            <consortium name="WormBaseParasite"/>
        </authorList>
    </citation>
    <scope>IDENTIFICATION</scope>
</reference>
<evidence type="ECO:0000313" key="3">
    <source>
        <dbReference type="WBParaSite" id="TMUE_1000003492.1"/>
    </source>
</evidence>
<dbReference type="Gene3D" id="3.40.50.300">
    <property type="entry name" value="P-loop containing nucleotide triphosphate hydrolases"/>
    <property type="match status" value="1"/>
</dbReference>
<keyword evidence="2" id="KW-1185">Reference proteome</keyword>
<feature type="domain" description="DUF5600" evidence="1">
    <location>
        <begin position="288"/>
        <end position="389"/>
    </location>
</feature>
<dbReference type="SUPFAM" id="SSF52540">
    <property type="entry name" value="P-loop containing nucleoside triphosphate hydrolases"/>
    <property type="match status" value="1"/>
</dbReference>
<accession>A0A5S6Q957</accession>
<evidence type="ECO:0000313" key="2">
    <source>
        <dbReference type="Proteomes" id="UP000046395"/>
    </source>
</evidence>
<dbReference type="Pfam" id="PF18150">
    <property type="entry name" value="DUF5600"/>
    <property type="match status" value="1"/>
</dbReference>
<dbReference type="InterPro" id="IPR027417">
    <property type="entry name" value="P-loop_NTPase"/>
</dbReference>
<organism evidence="2 3">
    <name type="scientific">Trichuris muris</name>
    <name type="common">Mouse whipworm</name>
    <dbReference type="NCBI Taxonomy" id="70415"/>
    <lineage>
        <taxon>Eukaryota</taxon>
        <taxon>Metazoa</taxon>
        <taxon>Ecdysozoa</taxon>
        <taxon>Nematoda</taxon>
        <taxon>Enoplea</taxon>
        <taxon>Dorylaimia</taxon>
        <taxon>Trichinellida</taxon>
        <taxon>Trichuridae</taxon>
        <taxon>Trichuris</taxon>
    </lineage>
</organism>
<proteinExistence type="predicted"/>
<dbReference type="STRING" id="70415.A0A5S6Q957"/>
<name>A0A5S6Q957_TRIMR</name>
<sequence length="437" mass="50117">MKFWKGLRSSECSTSRKAVEPSSKFKLEQLPPPSLRTFHEALKVYYDVLILPIEKALNLHLIYPVPMEVNAYAAPSTILFLGLPSVGKTSLIQSLLCNCDVELDTDESHAEKFTIIRHGARECTAPVVTEIFDRDFPYPGLRSFGEQFCKNCDVRYVPSPLLEKINIIDTPGMLTMGCKRLCCGYDFEGVIKANFLEDNIRLAKFLQPYEHKMTVVLNKVDTVDWSGLDKMHVNLMLSISVTLKAVNVTQILQLSAVPDKCKQRAMKSMISRHRCTLQAHLIDVPFDAHVQLLHEVVRRARMARTFALICSALPRYVPTMKGKAGTMFQHFIMKKLIKRAYQQLIKKQSIKLLDLPEPSLIQTLLTGSNGKTRKDVTSSMILQIEDFLKMGAVTFVHYLLKDSQYNSKRRNDFYSKWTTKDFLKLEWVQELYAQQYY</sequence>
<dbReference type="AlphaFoldDB" id="A0A5S6Q957"/>
<evidence type="ECO:0000259" key="1">
    <source>
        <dbReference type="Pfam" id="PF18150"/>
    </source>
</evidence>
<dbReference type="WBParaSite" id="TMUE_1000003492.1">
    <property type="protein sequence ID" value="TMUE_1000003492.1"/>
    <property type="gene ID" value="WBGene00289298"/>
</dbReference>
<dbReference type="InterPro" id="IPR040990">
    <property type="entry name" value="DUF5600"/>
</dbReference>
<protein>
    <submittedName>
        <fullName evidence="3">DUF5600 domain-containing protein</fullName>
    </submittedName>
</protein>
<dbReference type="Proteomes" id="UP000046395">
    <property type="component" value="Unassembled WGS sequence"/>
</dbReference>